<feature type="non-terminal residue" evidence="1">
    <location>
        <position position="1"/>
    </location>
</feature>
<dbReference type="AlphaFoldDB" id="A0AAV5W5H2"/>
<evidence type="ECO:0000313" key="2">
    <source>
        <dbReference type="Proteomes" id="UP001432322"/>
    </source>
</evidence>
<comment type="caution">
    <text evidence="1">The sequence shown here is derived from an EMBL/GenBank/DDBJ whole genome shotgun (WGS) entry which is preliminary data.</text>
</comment>
<protein>
    <submittedName>
        <fullName evidence="1">Uncharacterized protein</fullName>
    </submittedName>
</protein>
<proteinExistence type="predicted"/>
<reference evidence="1" key="1">
    <citation type="submission" date="2023-10" db="EMBL/GenBank/DDBJ databases">
        <title>Genome assembly of Pristionchus species.</title>
        <authorList>
            <person name="Yoshida K."/>
            <person name="Sommer R.J."/>
        </authorList>
    </citation>
    <scope>NUCLEOTIDE SEQUENCE</scope>
    <source>
        <strain evidence="1">RS5133</strain>
    </source>
</reference>
<organism evidence="1 2">
    <name type="scientific">Pristionchus fissidentatus</name>
    <dbReference type="NCBI Taxonomy" id="1538716"/>
    <lineage>
        <taxon>Eukaryota</taxon>
        <taxon>Metazoa</taxon>
        <taxon>Ecdysozoa</taxon>
        <taxon>Nematoda</taxon>
        <taxon>Chromadorea</taxon>
        <taxon>Rhabditida</taxon>
        <taxon>Rhabditina</taxon>
        <taxon>Diplogasteromorpha</taxon>
        <taxon>Diplogasteroidea</taxon>
        <taxon>Neodiplogasteridae</taxon>
        <taxon>Pristionchus</taxon>
    </lineage>
</organism>
<keyword evidence="2" id="KW-1185">Reference proteome</keyword>
<sequence length="205" mass="21946">IYINSLSVLGLSNTHIRLETLRHTVVGCNRSACLFGTVAASLVPRVVPSVALRLDLTLLRLLDFVSPVVLLAEGDGVLLRREFHVHRDVRERIAAGSPSDEVVVPAAAVVQLDLPGLSVVPGALGCLSGLLEDARGALLLVLLGHAGQRALVRLLDRRDRLYLGRCGSEHLVDRLALGVRLADGRYANGARLNAAGKRCQVAQHL</sequence>
<gene>
    <name evidence="1" type="ORF">PFISCL1PPCAC_18379</name>
</gene>
<accession>A0AAV5W5H2</accession>
<name>A0AAV5W5H2_9BILA</name>
<dbReference type="EMBL" id="BTSY01000005">
    <property type="protein sequence ID" value="GMT27082.1"/>
    <property type="molecule type" value="Genomic_DNA"/>
</dbReference>
<evidence type="ECO:0000313" key="1">
    <source>
        <dbReference type="EMBL" id="GMT27082.1"/>
    </source>
</evidence>
<dbReference type="Proteomes" id="UP001432322">
    <property type="component" value="Unassembled WGS sequence"/>
</dbReference>